<dbReference type="OrthoDB" id="9775135at2"/>
<keyword evidence="7" id="KW-1185">Reference proteome</keyword>
<sequence length="292" mass="32407">MKLTIKNISKNYGKKQALKGVSFEMENGVYGLLGPNGAGKSTLIRILVGVMGASGGEVFMNGINRKSCDREYRRALGYLPQSLDFYPEFSGLDYLRFVAVLKGLKEDDAEKKIKTLVERVGLANDLHRKCINYSGGMKRRLGIAQALLNDPEILILDEPTAGLDPHERIRFRNLVSIFSRDRTVLLSTHIVSDIDSIAKKTIMIKGGKVGRMESTQSFVDAIAGKVWNVKMTVDELVSYQDSHIISNVLPIGDRMEVRVVSDEKPSLNAISVPPTLEDAYLHEFQFEGGISK</sequence>
<dbReference type="GO" id="GO:0016887">
    <property type="term" value="F:ATP hydrolysis activity"/>
    <property type="evidence" value="ECO:0007669"/>
    <property type="project" value="InterPro"/>
</dbReference>
<gene>
    <name evidence="6" type="primary">yxlF_1</name>
    <name evidence="6" type="ORF">OXPF_25420</name>
</gene>
<evidence type="ECO:0000259" key="5">
    <source>
        <dbReference type="PROSITE" id="PS50893"/>
    </source>
</evidence>
<dbReference type="STRING" id="36849.OXPF_25420"/>
<evidence type="ECO:0000256" key="1">
    <source>
        <dbReference type="ARBA" id="ARBA00005417"/>
    </source>
</evidence>
<dbReference type="GO" id="GO:0005524">
    <property type="term" value="F:ATP binding"/>
    <property type="evidence" value="ECO:0007669"/>
    <property type="project" value="UniProtKB-KW"/>
</dbReference>
<dbReference type="PANTHER" id="PTHR43335:SF2">
    <property type="entry name" value="ABC TRANSPORTER, ATP-BINDING PROTEIN"/>
    <property type="match status" value="1"/>
</dbReference>
<evidence type="ECO:0000313" key="6">
    <source>
        <dbReference type="EMBL" id="KPU44372.1"/>
    </source>
</evidence>
<dbReference type="SUPFAM" id="SSF52540">
    <property type="entry name" value="P-loop containing nucleoside triphosphate hydrolases"/>
    <property type="match status" value="1"/>
</dbReference>
<dbReference type="InterPro" id="IPR027417">
    <property type="entry name" value="P-loop_NTPase"/>
</dbReference>
<dbReference type="Proteomes" id="UP000050326">
    <property type="component" value="Unassembled WGS sequence"/>
</dbReference>
<dbReference type="Pfam" id="PF00005">
    <property type="entry name" value="ABC_tran"/>
    <property type="match status" value="1"/>
</dbReference>
<protein>
    <submittedName>
        <fullName evidence="6">Putative ABC transporter ATP-binding protein YxlF</fullName>
        <ecNumber evidence="6">3.6.3.-</ecNumber>
    </submittedName>
</protein>
<dbReference type="PANTHER" id="PTHR43335">
    <property type="entry name" value="ABC TRANSPORTER, ATP-BINDING PROTEIN"/>
    <property type="match status" value="1"/>
</dbReference>
<evidence type="ECO:0000256" key="3">
    <source>
        <dbReference type="ARBA" id="ARBA00022741"/>
    </source>
</evidence>
<keyword evidence="2" id="KW-0813">Transport</keyword>
<dbReference type="PATRIC" id="fig|36849.3.peg.2684"/>
<dbReference type="EC" id="3.6.3.-" evidence="6"/>
<evidence type="ECO:0000256" key="2">
    <source>
        <dbReference type="ARBA" id="ARBA00022448"/>
    </source>
</evidence>
<dbReference type="PROSITE" id="PS00211">
    <property type="entry name" value="ABC_TRANSPORTER_1"/>
    <property type="match status" value="1"/>
</dbReference>
<dbReference type="PROSITE" id="PS50893">
    <property type="entry name" value="ABC_TRANSPORTER_2"/>
    <property type="match status" value="1"/>
</dbReference>
<dbReference type="SMART" id="SM00382">
    <property type="entry name" value="AAA"/>
    <property type="match status" value="1"/>
</dbReference>
<comment type="similarity">
    <text evidence="1">Belongs to the ABC transporter superfamily.</text>
</comment>
<organism evidence="6 7">
    <name type="scientific">Oxobacter pfennigii</name>
    <dbReference type="NCBI Taxonomy" id="36849"/>
    <lineage>
        <taxon>Bacteria</taxon>
        <taxon>Bacillati</taxon>
        <taxon>Bacillota</taxon>
        <taxon>Clostridia</taxon>
        <taxon>Eubacteriales</taxon>
        <taxon>Clostridiaceae</taxon>
        <taxon>Oxobacter</taxon>
    </lineage>
</organism>
<dbReference type="EMBL" id="LKET01000032">
    <property type="protein sequence ID" value="KPU44372.1"/>
    <property type="molecule type" value="Genomic_DNA"/>
</dbReference>
<proteinExistence type="inferred from homology"/>
<keyword evidence="6" id="KW-0378">Hydrolase</keyword>
<comment type="caution">
    <text evidence="6">The sequence shown here is derived from an EMBL/GenBank/DDBJ whole genome shotgun (WGS) entry which is preliminary data.</text>
</comment>
<keyword evidence="3" id="KW-0547">Nucleotide-binding</keyword>
<dbReference type="InterPro" id="IPR003439">
    <property type="entry name" value="ABC_transporter-like_ATP-bd"/>
</dbReference>
<dbReference type="InterPro" id="IPR017871">
    <property type="entry name" value="ABC_transporter-like_CS"/>
</dbReference>
<feature type="domain" description="ABC transporter" evidence="5">
    <location>
        <begin position="3"/>
        <end position="231"/>
    </location>
</feature>
<evidence type="ECO:0000256" key="4">
    <source>
        <dbReference type="ARBA" id="ARBA00022840"/>
    </source>
</evidence>
<keyword evidence="4 6" id="KW-0067">ATP-binding</keyword>
<name>A0A0P8W6N4_9CLOT</name>
<reference evidence="6 7" key="1">
    <citation type="submission" date="2015-09" db="EMBL/GenBank/DDBJ databases">
        <title>Genome sequence of Oxobacter pfennigii DSM 3222.</title>
        <authorList>
            <person name="Poehlein A."/>
            <person name="Bengelsdorf F.R."/>
            <person name="Schiel-Bengelsdorf B."/>
            <person name="Duerre P."/>
            <person name="Daniel R."/>
        </authorList>
    </citation>
    <scope>NUCLEOTIDE SEQUENCE [LARGE SCALE GENOMIC DNA]</scope>
    <source>
        <strain evidence="6 7">DSM 3222</strain>
    </source>
</reference>
<dbReference type="InterPro" id="IPR003593">
    <property type="entry name" value="AAA+_ATPase"/>
</dbReference>
<dbReference type="Gene3D" id="3.40.50.300">
    <property type="entry name" value="P-loop containing nucleotide triphosphate hydrolases"/>
    <property type="match status" value="1"/>
</dbReference>
<dbReference type="RefSeq" id="WP_054875550.1">
    <property type="nucleotide sequence ID" value="NZ_LKET01000032.1"/>
</dbReference>
<evidence type="ECO:0000313" key="7">
    <source>
        <dbReference type="Proteomes" id="UP000050326"/>
    </source>
</evidence>
<accession>A0A0P8W6N4</accession>
<dbReference type="AlphaFoldDB" id="A0A0P8W6N4"/>